<feature type="transmembrane region" description="Helical" evidence="5">
    <location>
        <begin position="154"/>
        <end position="173"/>
    </location>
</feature>
<protein>
    <submittedName>
        <fullName evidence="7">O-antigen ligase family protein</fullName>
    </submittedName>
</protein>
<evidence type="ECO:0000256" key="4">
    <source>
        <dbReference type="ARBA" id="ARBA00023136"/>
    </source>
</evidence>
<feature type="transmembrane region" description="Helical" evidence="5">
    <location>
        <begin position="80"/>
        <end position="97"/>
    </location>
</feature>
<gene>
    <name evidence="7" type="ORF">F2Y87_27250</name>
</gene>
<name>A0A6L3JRA9_9BACE</name>
<evidence type="ECO:0000313" key="7">
    <source>
        <dbReference type="EMBL" id="KAA5412753.1"/>
    </source>
</evidence>
<evidence type="ECO:0000259" key="6">
    <source>
        <dbReference type="Pfam" id="PF04932"/>
    </source>
</evidence>
<comment type="caution">
    <text evidence="7">The sequence shown here is derived from an EMBL/GenBank/DDBJ whole genome shotgun (WGS) entry which is preliminary data.</text>
</comment>
<feature type="transmembrane region" description="Helical" evidence="5">
    <location>
        <begin position="204"/>
        <end position="222"/>
    </location>
</feature>
<proteinExistence type="predicted"/>
<feature type="transmembrane region" description="Helical" evidence="5">
    <location>
        <begin position="127"/>
        <end position="148"/>
    </location>
</feature>
<evidence type="ECO:0000256" key="5">
    <source>
        <dbReference type="SAM" id="Phobius"/>
    </source>
</evidence>
<dbReference type="EMBL" id="VVYX01000060">
    <property type="protein sequence ID" value="KAA5412753.1"/>
    <property type="molecule type" value="Genomic_DNA"/>
</dbReference>
<feature type="transmembrane region" description="Helical" evidence="5">
    <location>
        <begin position="103"/>
        <end position="120"/>
    </location>
</feature>
<evidence type="ECO:0000313" key="8">
    <source>
        <dbReference type="Proteomes" id="UP000482653"/>
    </source>
</evidence>
<keyword evidence="7" id="KW-0436">Ligase</keyword>
<dbReference type="AlphaFoldDB" id="A0A6L3JRA9"/>
<dbReference type="RefSeq" id="WP_149948300.1">
    <property type="nucleotide sequence ID" value="NZ_JADNNV010000035.1"/>
</dbReference>
<feature type="domain" description="O-antigen ligase-related" evidence="6">
    <location>
        <begin position="196"/>
        <end position="334"/>
    </location>
</feature>
<sequence length="398" mass="45976">MSPPAISTDVLPFRLKGLFRRLQITVNSGVIALLFNIRVFNAVFQTENLLPFLIYAVFFLAFILNGPMLFLRYESKFKTVLYLLFIVTFLWLVSEGVELSNTYFLYGFAFAFPALFVTNLNFSIKRFYMFSMLFGLLLFFRVDVWGWVLEEPEIKMYNSYLILPFILASFIGLRYYVKNVFLSVLGIVNLLIYVPLFLGIGVRGTYVSLLIFTLLMMLRLNIVRKHSCIVGVSSAVLLAGFMLVDFELLFTWISQVLSDNDMQIYAVDKYLAMFSHGDVSNGRGELYADAFAGFLQSPVWGHGVGLFEQSHDGLYVHNIFLEVLYEGGVLLACIIFYPFYVYFRYLFLSPENDKTYIFFAFLFSVGVSKLFFSGILWNVPPFWLFAGYMFQPLLRKNE</sequence>
<evidence type="ECO:0000256" key="1">
    <source>
        <dbReference type="ARBA" id="ARBA00004141"/>
    </source>
</evidence>
<feature type="transmembrane region" description="Helical" evidence="5">
    <location>
        <begin position="180"/>
        <end position="198"/>
    </location>
</feature>
<keyword evidence="2 5" id="KW-0812">Transmembrane</keyword>
<dbReference type="GO" id="GO:0016874">
    <property type="term" value="F:ligase activity"/>
    <property type="evidence" value="ECO:0007669"/>
    <property type="project" value="UniProtKB-KW"/>
</dbReference>
<feature type="transmembrane region" description="Helical" evidence="5">
    <location>
        <begin position="24"/>
        <end position="44"/>
    </location>
</feature>
<dbReference type="Proteomes" id="UP000482653">
    <property type="component" value="Unassembled WGS sequence"/>
</dbReference>
<evidence type="ECO:0000256" key="3">
    <source>
        <dbReference type="ARBA" id="ARBA00022989"/>
    </source>
</evidence>
<dbReference type="InterPro" id="IPR007016">
    <property type="entry name" value="O-antigen_ligase-rel_domated"/>
</dbReference>
<dbReference type="GO" id="GO:0016020">
    <property type="term" value="C:membrane"/>
    <property type="evidence" value="ECO:0007669"/>
    <property type="project" value="UniProtKB-SubCell"/>
</dbReference>
<evidence type="ECO:0000256" key="2">
    <source>
        <dbReference type="ARBA" id="ARBA00022692"/>
    </source>
</evidence>
<reference evidence="7 8" key="1">
    <citation type="journal article" date="2019" name="Nat. Med.">
        <title>A library of human gut bacterial isolates paired with longitudinal multiomics data enables mechanistic microbiome research.</title>
        <authorList>
            <person name="Poyet M."/>
            <person name="Groussin M."/>
            <person name="Gibbons S.M."/>
            <person name="Avila-Pacheco J."/>
            <person name="Jiang X."/>
            <person name="Kearney S.M."/>
            <person name="Perrotta A.R."/>
            <person name="Berdy B."/>
            <person name="Zhao S."/>
            <person name="Lieberman T.D."/>
            <person name="Swanson P.K."/>
            <person name="Smith M."/>
            <person name="Roesemann S."/>
            <person name="Alexander J.E."/>
            <person name="Rich S.A."/>
            <person name="Livny J."/>
            <person name="Vlamakis H."/>
            <person name="Clish C."/>
            <person name="Bullock K."/>
            <person name="Deik A."/>
            <person name="Scott J."/>
            <person name="Pierce K.A."/>
            <person name="Xavier R.J."/>
            <person name="Alm E.J."/>
        </authorList>
    </citation>
    <scope>NUCLEOTIDE SEQUENCE [LARGE SCALE GENOMIC DNA]</scope>
    <source>
        <strain evidence="7 8">BIOML-A8</strain>
    </source>
</reference>
<feature type="transmembrane region" description="Helical" evidence="5">
    <location>
        <begin position="50"/>
        <end position="71"/>
    </location>
</feature>
<dbReference type="Pfam" id="PF04932">
    <property type="entry name" value="Wzy_C"/>
    <property type="match status" value="1"/>
</dbReference>
<organism evidence="7 8">
    <name type="scientific">Bacteroides cellulosilyticus</name>
    <dbReference type="NCBI Taxonomy" id="246787"/>
    <lineage>
        <taxon>Bacteria</taxon>
        <taxon>Pseudomonadati</taxon>
        <taxon>Bacteroidota</taxon>
        <taxon>Bacteroidia</taxon>
        <taxon>Bacteroidales</taxon>
        <taxon>Bacteroidaceae</taxon>
        <taxon>Bacteroides</taxon>
    </lineage>
</organism>
<comment type="subcellular location">
    <subcellularLocation>
        <location evidence="1">Membrane</location>
        <topology evidence="1">Multi-pass membrane protein</topology>
    </subcellularLocation>
</comment>
<accession>A0A6L3JRA9</accession>
<feature type="transmembrane region" description="Helical" evidence="5">
    <location>
        <begin position="355"/>
        <end position="379"/>
    </location>
</feature>
<keyword evidence="3 5" id="KW-1133">Transmembrane helix</keyword>
<feature type="transmembrane region" description="Helical" evidence="5">
    <location>
        <begin position="229"/>
        <end position="253"/>
    </location>
</feature>
<feature type="transmembrane region" description="Helical" evidence="5">
    <location>
        <begin position="323"/>
        <end position="343"/>
    </location>
</feature>
<keyword evidence="4 5" id="KW-0472">Membrane</keyword>